<protein>
    <recommendedName>
        <fullName evidence="4">Polysaccharide chain length determinant N-terminal domain-containing protein</fullName>
    </recommendedName>
</protein>
<feature type="transmembrane region" description="Helical" evidence="1">
    <location>
        <begin position="12"/>
        <end position="31"/>
    </location>
</feature>
<dbReference type="RefSeq" id="WP_264398632.1">
    <property type="nucleotide sequence ID" value="NZ_CP043010.1"/>
</dbReference>
<name>A0AAX3ENU8_PAEUR</name>
<keyword evidence="1" id="KW-0472">Membrane</keyword>
<dbReference type="EMBL" id="CP101185">
    <property type="protein sequence ID" value="UYV99656.1"/>
    <property type="molecule type" value="Genomic_DNA"/>
</dbReference>
<proteinExistence type="predicted"/>
<accession>A0AAX3ENU8</accession>
<evidence type="ECO:0000313" key="3">
    <source>
        <dbReference type="Proteomes" id="UP001163293"/>
    </source>
</evidence>
<dbReference type="AlphaFoldDB" id="A0AAX3ENU8"/>
<dbReference type="Proteomes" id="UP001163293">
    <property type="component" value="Chromosome"/>
</dbReference>
<sequence>MVVTSLFHILCRRWYIVAFGLVIGLASLGAIRSAEPVYWTKAEVSFIAPDRKPAYWIPGDDYSSLVDFAAMVERRVNYNSRSVDLSLSSGTLYGAGIRQGYSVNLLNSGGQWAKSFRWPVLSVQVVDSSALKVQAVLNEVVDSINSATRELQEEVGVTQDLITTLTSPASPEVVFGGGTQINRLKGAVTWIGLSIALSTIAAVVTDGMLAKNSRARTVRRRRPAHVPG</sequence>
<feature type="transmembrane region" description="Helical" evidence="1">
    <location>
        <begin position="187"/>
        <end position="210"/>
    </location>
</feature>
<reference evidence="2" key="1">
    <citation type="submission" date="2022-07" db="EMBL/GenBank/DDBJ databases">
        <authorList>
            <person name="Wu T."/>
        </authorList>
    </citation>
    <scope>NUCLEOTIDE SEQUENCE</scope>
    <source>
        <strain evidence="2">SD-1</strain>
    </source>
</reference>
<organism evidence="2 3">
    <name type="scientific">Paenarthrobacter ureafaciens</name>
    <dbReference type="NCBI Taxonomy" id="37931"/>
    <lineage>
        <taxon>Bacteria</taxon>
        <taxon>Bacillati</taxon>
        <taxon>Actinomycetota</taxon>
        <taxon>Actinomycetes</taxon>
        <taxon>Micrococcales</taxon>
        <taxon>Micrococcaceae</taxon>
        <taxon>Paenarthrobacter</taxon>
    </lineage>
</organism>
<gene>
    <name evidence="2" type="ORF">NL394_10810</name>
</gene>
<keyword evidence="3" id="KW-1185">Reference proteome</keyword>
<evidence type="ECO:0000256" key="1">
    <source>
        <dbReference type="SAM" id="Phobius"/>
    </source>
</evidence>
<keyword evidence="1" id="KW-0812">Transmembrane</keyword>
<evidence type="ECO:0000313" key="2">
    <source>
        <dbReference type="EMBL" id="UYV99656.1"/>
    </source>
</evidence>
<evidence type="ECO:0008006" key="4">
    <source>
        <dbReference type="Google" id="ProtNLM"/>
    </source>
</evidence>
<keyword evidence="1" id="KW-1133">Transmembrane helix</keyword>